<dbReference type="OrthoDB" id="10411525at2759"/>
<reference evidence="2 3" key="1">
    <citation type="submission" date="2016-06" db="EMBL/GenBank/DDBJ databases">
        <title>Comparative genomics of the ectomycorrhizal sister species Rhizopogon vinicolor and Rhizopogon vesiculosus (Basidiomycota: Boletales) reveals a divergence of the mating type B locus.</title>
        <authorList>
            <consortium name="DOE Joint Genome Institute"/>
            <person name="Mujic A.B."/>
            <person name="Kuo A."/>
            <person name="Tritt A."/>
            <person name="Lipzen A."/>
            <person name="Chen C."/>
            <person name="Johnson J."/>
            <person name="Sharma A."/>
            <person name="Barry K."/>
            <person name="Grigoriev I.V."/>
            <person name="Spatafora J.W."/>
        </authorList>
    </citation>
    <scope>NUCLEOTIDE SEQUENCE [LARGE SCALE GENOMIC DNA]</scope>
    <source>
        <strain evidence="2 3">AM-OR11-026</strain>
    </source>
</reference>
<proteinExistence type="predicted"/>
<organism evidence="2 3">
    <name type="scientific">Rhizopogon vinicolor AM-OR11-026</name>
    <dbReference type="NCBI Taxonomy" id="1314800"/>
    <lineage>
        <taxon>Eukaryota</taxon>
        <taxon>Fungi</taxon>
        <taxon>Dikarya</taxon>
        <taxon>Basidiomycota</taxon>
        <taxon>Agaricomycotina</taxon>
        <taxon>Agaricomycetes</taxon>
        <taxon>Agaricomycetidae</taxon>
        <taxon>Boletales</taxon>
        <taxon>Suillineae</taxon>
        <taxon>Rhizopogonaceae</taxon>
        <taxon>Rhizopogon</taxon>
    </lineage>
</organism>
<accession>A0A1B7MHC4</accession>
<protein>
    <submittedName>
        <fullName evidence="2">Uncharacterized protein</fullName>
    </submittedName>
</protein>
<evidence type="ECO:0000313" key="2">
    <source>
        <dbReference type="EMBL" id="OAX31994.1"/>
    </source>
</evidence>
<keyword evidence="3" id="KW-1185">Reference proteome</keyword>
<dbReference type="Proteomes" id="UP000092154">
    <property type="component" value="Unassembled WGS sequence"/>
</dbReference>
<dbReference type="AlphaFoldDB" id="A0A1B7MHC4"/>
<evidence type="ECO:0000313" key="3">
    <source>
        <dbReference type="Proteomes" id="UP000092154"/>
    </source>
</evidence>
<sequence length="63" mass="6877">MVDPTTEILQLNSTTTYGETFTQLPDNLTRRLLTASSNHGPKVTIAESENGTSNGRKSRLSPK</sequence>
<gene>
    <name evidence="2" type="ORF">K503DRAFT_777109</name>
</gene>
<dbReference type="InParanoid" id="A0A1B7MHC4"/>
<name>A0A1B7MHC4_9AGAM</name>
<evidence type="ECO:0000256" key="1">
    <source>
        <dbReference type="SAM" id="MobiDB-lite"/>
    </source>
</evidence>
<dbReference type="EMBL" id="KV449162">
    <property type="protein sequence ID" value="OAX31994.1"/>
    <property type="molecule type" value="Genomic_DNA"/>
</dbReference>
<feature type="region of interest" description="Disordered" evidence="1">
    <location>
        <begin position="35"/>
        <end position="63"/>
    </location>
</feature>